<dbReference type="InParanoid" id="A0A2V0P7G0"/>
<evidence type="ECO:0000256" key="1">
    <source>
        <dbReference type="SAM" id="MobiDB-lite"/>
    </source>
</evidence>
<feature type="domain" description="J" evidence="2">
    <location>
        <begin position="3"/>
        <end position="74"/>
    </location>
</feature>
<dbReference type="SMART" id="SM00271">
    <property type="entry name" value="DnaJ"/>
    <property type="match status" value="1"/>
</dbReference>
<keyword evidence="4" id="KW-1185">Reference proteome</keyword>
<dbReference type="EMBL" id="BDRX01000044">
    <property type="protein sequence ID" value="GBF93813.1"/>
    <property type="molecule type" value="Genomic_DNA"/>
</dbReference>
<dbReference type="InterPro" id="IPR001623">
    <property type="entry name" value="DnaJ_domain"/>
</dbReference>
<dbReference type="InterPro" id="IPR036869">
    <property type="entry name" value="J_dom_sf"/>
</dbReference>
<reference evidence="3 4" key="1">
    <citation type="journal article" date="2018" name="Sci. Rep.">
        <title>Raphidocelis subcapitata (=Pseudokirchneriella subcapitata) provides an insight into genome evolution and environmental adaptations in the Sphaeropleales.</title>
        <authorList>
            <person name="Suzuki S."/>
            <person name="Yamaguchi H."/>
            <person name="Nakajima N."/>
            <person name="Kawachi M."/>
        </authorList>
    </citation>
    <scope>NUCLEOTIDE SEQUENCE [LARGE SCALE GENOMIC DNA]</scope>
    <source>
        <strain evidence="3 4">NIES-35</strain>
    </source>
</reference>
<feature type="region of interest" description="Disordered" evidence="1">
    <location>
        <begin position="226"/>
        <end position="257"/>
    </location>
</feature>
<dbReference type="OrthoDB" id="442087at2759"/>
<dbReference type="SUPFAM" id="SSF46565">
    <property type="entry name" value="Chaperone J-domain"/>
    <property type="match status" value="1"/>
</dbReference>
<name>A0A2V0P7G0_9CHLO</name>
<sequence length="257" mass="26818">MRCPYATLGLSRGTSSQEEIKAAYRALVVETHPDKHATAPEAQQAAAAARFKDIQEAYQLLSDDRKRTAYEASRSAGRAYSYAGVNTDWSTRGGGGGYGEGYTSRLGRWQFLRRAARDGMRSFDQPLHFGFLGLLLGGVILFDAAHDRIWAARNKGKRFEDVQAAVQQRRAGPEASSSGDSGGGGGSGGGGRGSEGAPSSGSGGGVGDGEAAALRSVWLDSMRGREVRGAAPAAPAADVDRGGVLRASPAGQMTGHR</sequence>
<dbReference type="AlphaFoldDB" id="A0A2V0P7G0"/>
<feature type="region of interest" description="Disordered" evidence="1">
    <location>
        <begin position="161"/>
        <end position="209"/>
    </location>
</feature>
<gene>
    <name evidence="3" type="ORF">Rsub_06145</name>
</gene>
<dbReference type="Gene3D" id="1.10.287.110">
    <property type="entry name" value="DnaJ domain"/>
    <property type="match status" value="1"/>
</dbReference>
<dbReference type="Proteomes" id="UP000247498">
    <property type="component" value="Unassembled WGS sequence"/>
</dbReference>
<dbReference type="InterPro" id="IPR018253">
    <property type="entry name" value="DnaJ_domain_CS"/>
</dbReference>
<dbReference type="PROSITE" id="PS50076">
    <property type="entry name" value="DNAJ_2"/>
    <property type="match status" value="1"/>
</dbReference>
<dbReference type="PANTHER" id="PTHR24074">
    <property type="entry name" value="CO-CHAPERONE PROTEIN DJLA"/>
    <property type="match status" value="1"/>
</dbReference>
<dbReference type="PRINTS" id="PR00625">
    <property type="entry name" value="JDOMAIN"/>
</dbReference>
<evidence type="ECO:0000259" key="2">
    <source>
        <dbReference type="PROSITE" id="PS50076"/>
    </source>
</evidence>
<protein>
    <recommendedName>
        <fullName evidence="2">J domain-containing protein</fullName>
    </recommendedName>
</protein>
<dbReference type="CDD" id="cd06257">
    <property type="entry name" value="DnaJ"/>
    <property type="match status" value="1"/>
</dbReference>
<accession>A0A2V0P7G0</accession>
<proteinExistence type="predicted"/>
<evidence type="ECO:0000313" key="3">
    <source>
        <dbReference type="EMBL" id="GBF93813.1"/>
    </source>
</evidence>
<dbReference type="Pfam" id="PF00226">
    <property type="entry name" value="DnaJ"/>
    <property type="match status" value="1"/>
</dbReference>
<evidence type="ECO:0000313" key="4">
    <source>
        <dbReference type="Proteomes" id="UP000247498"/>
    </source>
</evidence>
<comment type="caution">
    <text evidence="3">The sequence shown here is derived from an EMBL/GenBank/DDBJ whole genome shotgun (WGS) entry which is preliminary data.</text>
</comment>
<organism evidence="3 4">
    <name type="scientific">Raphidocelis subcapitata</name>
    <dbReference type="NCBI Taxonomy" id="307507"/>
    <lineage>
        <taxon>Eukaryota</taxon>
        <taxon>Viridiplantae</taxon>
        <taxon>Chlorophyta</taxon>
        <taxon>core chlorophytes</taxon>
        <taxon>Chlorophyceae</taxon>
        <taxon>CS clade</taxon>
        <taxon>Sphaeropleales</taxon>
        <taxon>Selenastraceae</taxon>
        <taxon>Raphidocelis</taxon>
    </lineage>
</organism>
<dbReference type="InterPro" id="IPR050817">
    <property type="entry name" value="DjlA_DnaK_co-chaperone"/>
</dbReference>
<dbReference type="STRING" id="307507.A0A2V0P7G0"/>
<feature type="compositionally biased region" description="Gly residues" evidence="1">
    <location>
        <begin position="180"/>
        <end position="194"/>
    </location>
</feature>
<dbReference type="PROSITE" id="PS00636">
    <property type="entry name" value="DNAJ_1"/>
    <property type="match status" value="1"/>
</dbReference>
<dbReference type="FunCoup" id="A0A2V0P7G0">
    <property type="interactions" value="15"/>
</dbReference>